<name>A0AAF0DFJ8_9EURO</name>
<sequence length="167" mass="18652">MLVFHAAPGLRAQNLIRVNALEDDEEAVEIATNFITTSVLPQLRELKSATIGSLTGTVMLTPRASEFSPHREKSWPARASFGPEYSFCHNDLSLDNILIDPDTREVKAIIDWEYSGFYPPGFEAPLWTMRPATEKYANIEVPGIQNLVDFLSDPDAVSFQTHNQGPF</sequence>
<evidence type="ECO:0000313" key="3">
    <source>
        <dbReference type="Proteomes" id="UP001219355"/>
    </source>
</evidence>
<keyword evidence="3" id="KW-1185">Reference proteome</keyword>
<dbReference type="EMBL" id="CP120628">
    <property type="protein sequence ID" value="WEW57273.1"/>
    <property type="molecule type" value="Genomic_DNA"/>
</dbReference>
<organism evidence="2 3">
    <name type="scientific">Emydomyces testavorans</name>
    <dbReference type="NCBI Taxonomy" id="2070801"/>
    <lineage>
        <taxon>Eukaryota</taxon>
        <taxon>Fungi</taxon>
        <taxon>Dikarya</taxon>
        <taxon>Ascomycota</taxon>
        <taxon>Pezizomycotina</taxon>
        <taxon>Eurotiomycetes</taxon>
        <taxon>Eurotiomycetidae</taxon>
        <taxon>Onygenales</taxon>
        <taxon>Nannizziopsiaceae</taxon>
        <taxon>Emydomyces</taxon>
    </lineage>
</organism>
<reference evidence="2" key="1">
    <citation type="submission" date="2023-03" db="EMBL/GenBank/DDBJ databases">
        <title>Emydomyces testavorans Genome Sequence.</title>
        <authorList>
            <person name="Hoyer L."/>
        </authorList>
    </citation>
    <scope>NUCLEOTIDE SEQUENCE</scope>
    <source>
        <strain evidence="2">16-2883</strain>
    </source>
</reference>
<dbReference type="Pfam" id="PF01636">
    <property type="entry name" value="APH"/>
    <property type="match status" value="1"/>
</dbReference>
<dbReference type="AlphaFoldDB" id="A0AAF0DFJ8"/>
<protein>
    <recommendedName>
        <fullName evidence="1">Aminoglycoside phosphotransferase domain-containing protein</fullName>
    </recommendedName>
</protein>
<evidence type="ECO:0000259" key="1">
    <source>
        <dbReference type="Pfam" id="PF01636"/>
    </source>
</evidence>
<accession>A0AAF0DFJ8</accession>
<dbReference type="SUPFAM" id="SSF56112">
    <property type="entry name" value="Protein kinase-like (PK-like)"/>
    <property type="match status" value="1"/>
</dbReference>
<proteinExistence type="predicted"/>
<dbReference type="Gene3D" id="3.90.1200.10">
    <property type="match status" value="1"/>
</dbReference>
<dbReference type="InterPro" id="IPR002575">
    <property type="entry name" value="Aminoglycoside_PTrfase"/>
</dbReference>
<dbReference type="InterPro" id="IPR011009">
    <property type="entry name" value="Kinase-like_dom_sf"/>
</dbReference>
<dbReference type="InterPro" id="IPR051678">
    <property type="entry name" value="AGP_Transferase"/>
</dbReference>
<dbReference type="PANTHER" id="PTHR21310:SF15">
    <property type="entry name" value="AMINOGLYCOSIDE PHOSPHOTRANSFERASE DOMAIN-CONTAINING PROTEIN"/>
    <property type="match status" value="1"/>
</dbReference>
<dbReference type="PANTHER" id="PTHR21310">
    <property type="entry name" value="AMINOGLYCOSIDE PHOSPHOTRANSFERASE-RELATED-RELATED"/>
    <property type="match status" value="1"/>
</dbReference>
<gene>
    <name evidence="2" type="ORF">PRK78_002738</name>
</gene>
<evidence type="ECO:0000313" key="2">
    <source>
        <dbReference type="EMBL" id="WEW57273.1"/>
    </source>
</evidence>
<feature type="domain" description="Aminoglycoside phosphotransferase" evidence="1">
    <location>
        <begin position="68"/>
        <end position="123"/>
    </location>
</feature>
<dbReference type="Proteomes" id="UP001219355">
    <property type="component" value="Chromosome 2"/>
</dbReference>